<protein>
    <submittedName>
        <fullName evidence="1">Uncharacterized protein</fullName>
    </submittedName>
</protein>
<evidence type="ECO:0000313" key="2">
    <source>
        <dbReference type="Proteomes" id="UP000030328"/>
    </source>
</evidence>
<dbReference type="Proteomes" id="UP000030328">
    <property type="component" value="Segment"/>
</dbReference>
<name>A0A0A0YVX3_9CAUD</name>
<dbReference type="KEGG" id="vg:24724955"/>
<accession>A0A0A0YVX3</accession>
<evidence type="ECO:0000313" key="1">
    <source>
        <dbReference type="EMBL" id="AIX13211.1"/>
    </source>
</evidence>
<keyword evidence="2" id="KW-1185">Reference proteome</keyword>
<dbReference type="RefSeq" id="YP_009152558.1">
    <property type="nucleotide sequence ID" value="NC_027388.1"/>
</dbReference>
<sequence length="99" mass="11469">MSYGFRFYDANGNVTVDSTNKSFRSVYRQQVFPVLGGTTNLPPGFDASKGDIFFFTWFQLAPNPWPQFVDFGFVNNQIQWYDTYATKYGKAYLNVVSFR</sequence>
<organism evidence="1 2">
    <name type="scientific">Pseudomonas phage YH6</name>
    <dbReference type="NCBI Taxonomy" id="1566995"/>
    <lineage>
        <taxon>Viruses</taxon>
        <taxon>Duplodnaviria</taxon>
        <taxon>Heunggongvirae</taxon>
        <taxon>Uroviricota</taxon>
        <taxon>Caudoviricetes</taxon>
        <taxon>Schitoviridae</taxon>
        <taxon>Migulavirinae</taxon>
        <taxon>Litunavirus</taxon>
        <taxon>Litunavirus Yh6</taxon>
    </lineage>
</organism>
<gene>
    <name evidence="1" type="ORF">YH6_058</name>
</gene>
<reference evidence="1 2" key="1">
    <citation type="submission" date="2014-10" db="EMBL/GenBank/DDBJ databases">
        <authorList>
            <person name="Yang M."/>
            <person name="Han W."/>
        </authorList>
    </citation>
    <scope>NUCLEOTIDE SEQUENCE [LARGE SCALE GENOMIC DNA]</scope>
</reference>
<dbReference type="GeneID" id="24724955"/>
<dbReference type="EMBL" id="KM974184">
    <property type="protein sequence ID" value="AIX13211.1"/>
    <property type="molecule type" value="Genomic_DNA"/>
</dbReference>
<dbReference type="OrthoDB" id="16187at10239"/>
<proteinExistence type="predicted"/>